<evidence type="ECO:0000256" key="1">
    <source>
        <dbReference type="SAM" id="SignalP"/>
    </source>
</evidence>
<keyword evidence="1" id="KW-0732">Signal</keyword>
<dbReference type="VEuPathDB" id="CryptoDB:Vbra_7156"/>
<dbReference type="Pfam" id="PF00149">
    <property type="entry name" value="Metallophos"/>
    <property type="match status" value="1"/>
</dbReference>
<dbReference type="SUPFAM" id="SSF56300">
    <property type="entry name" value="Metallo-dependent phosphatases"/>
    <property type="match status" value="1"/>
</dbReference>
<evidence type="ECO:0000313" key="4">
    <source>
        <dbReference type="Proteomes" id="UP000041254"/>
    </source>
</evidence>
<dbReference type="GO" id="GO:0016787">
    <property type="term" value="F:hydrolase activity"/>
    <property type="evidence" value="ECO:0007669"/>
    <property type="project" value="InterPro"/>
</dbReference>
<dbReference type="InParanoid" id="A0A0G4EER5"/>
<dbReference type="Gene3D" id="3.60.21.10">
    <property type="match status" value="1"/>
</dbReference>
<feature type="chain" id="PRO_5005187017" description="Calcineurin-like phosphoesterase domain-containing protein" evidence="1">
    <location>
        <begin position="30"/>
        <end position="592"/>
    </location>
</feature>
<keyword evidence="4" id="KW-1185">Reference proteome</keyword>
<sequence length="592" mass="65753">MRVPVITTNSMRVFMFLLALSSLLTHSIAASVYEAAFSVNHDHYLLRISSPSPSLGTFSLPTPPADAIEKLLPAYSCIAPTLVTQLTAGMNVTCSDGDVSVRFVSPPFEHADEIAAVGDDAAQLMGHLEALQKDGATPQRLEAVVKAEADRLGIDHESVLGGIERVSEWPLSIWDYFDPRHLVAWELNYLREHWGPLPPFPTYNQSNGESGVYDIATGKQVPLRAVREEGQPLDEEVRIAIASDWGAGTPETQAIANQLEGGFEPHYTVHLGDIYLIGSKKEIREHALGVRPSWAKRGVKWTHGSLASFALNANHEMYSRGYGYFDVLLPTLGPRDASTGHFGGQKASYFALRSPQWWLIFLDTGYYSYNKDGATPGQESHDNHQPQAVVQWLKNIIRPDDTRGLVFFTHHQYRSAFEGGYYATPRQLIDEGIVPANNRTVLWLWGHEHRLAAYAPGTQGGVPLMSYGRCVGNSGYPVLLASMPARARESKLQVYDNRVYATRDVKTVGYNGYARMYLNKDGTMKLQYFSVKLDPSTGQLDPQEGDLLMEDTWTVDQRGNVVLKDMQIINSDLTVVSHHGMDADEDPDLVLY</sequence>
<dbReference type="EMBL" id="CDMY01000209">
    <property type="protein sequence ID" value="CEL94176.1"/>
    <property type="molecule type" value="Genomic_DNA"/>
</dbReference>
<dbReference type="Proteomes" id="UP000041254">
    <property type="component" value="Unassembled WGS sequence"/>
</dbReference>
<feature type="signal peptide" evidence="1">
    <location>
        <begin position="1"/>
        <end position="29"/>
    </location>
</feature>
<gene>
    <name evidence="3" type="ORF">Vbra_7156</name>
</gene>
<dbReference type="InterPro" id="IPR029052">
    <property type="entry name" value="Metallo-depent_PP-like"/>
</dbReference>
<reference evidence="3 4" key="1">
    <citation type="submission" date="2014-11" db="EMBL/GenBank/DDBJ databases">
        <authorList>
            <person name="Zhu J."/>
            <person name="Qi W."/>
            <person name="Song R."/>
        </authorList>
    </citation>
    <scope>NUCLEOTIDE SEQUENCE [LARGE SCALE GENOMIC DNA]</scope>
</reference>
<dbReference type="AlphaFoldDB" id="A0A0G4EER5"/>
<accession>A0A0G4EER5</accession>
<evidence type="ECO:0000313" key="3">
    <source>
        <dbReference type="EMBL" id="CEL94176.1"/>
    </source>
</evidence>
<feature type="domain" description="Calcineurin-like phosphoesterase" evidence="2">
    <location>
        <begin position="238"/>
        <end position="450"/>
    </location>
</feature>
<evidence type="ECO:0000259" key="2">
    <source>
        <dbReference type="Pfam" id="PF00149"/>
    </source>
</evidence>
<dbReference type="OrthoDB" id="10028672at2759"/>
<dbReference type="InterPro" id="IPR004843">
    <property type="entry name" value="Calcineurin-like_PHP"/>
</dbReference>
<name>A0A0G4EER5_VITBC</name>
<protein>
    <recommendedName>
        <fullName evidence="2">Calcineurin-like phosphoesterase domain-containing protein</fullName>
    </recommendedName>
</protein>
<organism evidence="3 4">
    <name type="scientific">Vitrella brassicaformis (strain CCMP3155)</name>
    <dbReference type="NCBI Taxonomy" id="1169540"/>
    <lineage>
        <taxon>Eukaryota</taxon>
        <taxon>Sar</taxon>
        <taxon>Alveolata</taxon>
        <taxon>Colpodellida</taxon>
        <taxon>Vitrellaceae</taxon>
        <taxon>Vitrella</taxon>
    </lineage>
</organism>
<proteinExistence type="predicted"/>